<dbReference type="GO" id="GO:0020002">
    <property type="term" value="C:host cell plasma membrane"/>
    <property type="evidence" value="ECO:0007669"/>
    <property type="project" value="UniProtKB-SubCell"/>
</dbReference>
<keyword evidence="8 11" id="KW-0472">Membrane</keyword>
<dbReference type="GO" id="GO:0044178">
    <property type="term" value="C:host cell Golgi membrane"/>
    <property type="evidence" value="ECO:0007669"/>
    <property type="project" value="UniProtKB-SubCell"/>
</dbReference>
<dbReference type="GeneID" id="955890"/>
<keyword evidence="9 11" id="KW-0564">Palmitate</keyword>
<keyword evidence="2 11" id="KW-0597">Phosphoprotein</keyword>
<evidence type="ECO:0000313" key="12">
    <source>
        <dbReference type="EMBL" id="AAK38237.1"/>
    </source>
</evidence>
<dbReference type="OrthoDB" id="29370at10239"/>
<reference evidence="12 13" key="2">
    <citation type="journal article" date="2002" name="J. Virol.">
        <title>Complete genomic sequence of an Epstein-Barr virus-related herpesvirus naturally infecting a new world primate: a defining point in the evolution of oncogenic lymphocryptoviruses.</title>
        <authorList>
            <person name="Rivailler P."/>
            <person name="Cho Y.G."/>
            <person name="Wang F."/>
        </authorList>
    </citation>
    <scope>NUCLEOTIDE SEQUENCE [LARGE SCALE GENOMIC DNA]</scope>
    <source>
        <strain evidence="12 13">CJ0149</strain>
    </source>
</reference>
<keyword evidence="1 11" id="KW-1032">Host cell membrane</keyword>
<evidence type="ECO:0000256" key="5">
    <source>
        <dbReference type="ARBA" id="ARBA00022812"/>
    </source>
</evidence>
<dbReference type="InterPro" id="IPR024360">
    <property type="entry name" value="Herpesvirus_CEP3"/>
</dbReference>
<keyword evidence="13" id="KW-1185">Reference proteome</keyword>
<keyword evidence="5 11" id="KW-1040">Host Golgi apparatus</keyword>
<dbReference type="EMBL" id="AF319782">
    <property type="protein sequence ID" value="AAK38237.1"/>
    <property type="molecule type" value="Genomic_DNA"/>
</dbReference>
<feature type="initiator methionine" description="Removed; by host" evidence="11">
    <location>
        <position position="1"/>
    </location>
</feature>
<evidence type="ECO:0000256" key="10">
    <source>
        <dbReference type="ARBA" id="ARBA00023288"/>
    </source>
</evidence>
<dbReference type="RefSeq" id="NP_733882.1">
    <property type="nucleotide sequence ID" value="NC_004367.1"/>
</dbReference>
<evidence type="ECO:0000256" key="4">
    <source>
        <dbReference type="ARBA" id="ARBA00022707"/>
    </source>
</evidence>
<keyword evidence="4 11" id="KW-0519">Myristate</keyword>
<evidence type="ECO:0000256" key="9">
    <source>
        <dbReference type="ARBA" id="ARBA00023139"/>
    </source>
</evidence>
<evidence type="ECO:0000256" key="11">
    <source>
        <dbReference type="HAMAP-Rule" id="MF_04042"/>
    </source>
</evidence>
<evidence type="ECO:0000313" key="13">
    <source>
        <dbReference type="Proteomes" id="UP000202809"/>
    </source>
</evidence>
<comment type="PTM">
    <text evidence="11">Phosphorylated. Phosphorylation does not seem to be required for recycling to the host Golgi apparatus. Packaging is selective for underphosphorylated forms.</text>
</comment>
<dbReference type="Pfam" id="PF10813">
    <property type="entry name" value="Herpesvir_UL11"/>
    <property type="match status" value="1"/>
</dbReference>
<comment type="function">
    <text evidence="11">Plays an important role in the cytoplasmic envelopment of tegument proteins and capsids during the assembly and egress processes. Participates also in viral entry at the fusion step probably by regulating the core fusion machinery.</text>
</comment>
<evidence type="ECO:0000256" key="7">
    <source>
        <dbReference type="ARBA" id="ARBA00022870"/>
    </source>
</evidence>
<comment type="subcellular location">
    <subcellularLocation>
        <location evidence="11">Virion tegument</location>
    </subcellularLocation>
    <subcellularLocation>
        <location evidence="11">Virion membrane</location>
        <topology evidence="11">Lipid-anchor</topology>
    </subcellularLocation>
    <subcellularLocation>
        <location evidence="11">Host cell membrane</location>
        <topology evidence="11">Lipid-anchor</topology>
        <orientation evidence="11">Cytoplasmic side</orientation>
    </subcellularLocation>
    <subcellularLocation>
        <location evidence="11">Host Golgi apparatus membrane</location>
        <topology evidence="11">Lipid-anchor</topology>
        <orientation evidence="11">Cytoplasmic side</orientation>
    </subcellularLocation>
    <text evidence="11">Virion membrane-associated tegument protein. Associates with host membrane lipids rafts. During virion morphogenesis, this protein probably accumulates in the endosomes and trans-Golgi where secondary envelopment occurs. It is probably transported to the cell surface from where it is endocytosed and directed to the trans-Golgi network (TGN).</text>
</comment>
<evidence type="ECO:0000256" key="2">
    <source>
        <dbReference type="ARBA" id="ARBA00022553"/>
    </source>
</evidence>
<evidence type="ECO:0000256" key="3">
    <source>
        <dbReference type="ARBA" id="ARBA00022580"/>
    </source>
</evidence>
<comment type="similarity">
    <text evidence="11">Belongs to the herpesviridae cytoplasmic envelopment protein 3 family.</text>
</comment>
<feature type="lipid moiety-binding region" description="N-myristoyl glycine; by host" evidence="11">
    <location>
        <position position="2"/>
    </location>
</feature>
<protein>
    <recommendedName>
        <fullName evidence="11">Cytoplasmic envelopment protein 3</fullName>
    </recommendedName>
</protein>
<organism evidence="12 13">
    <name type="scientific">callitrichine gammaherpesvirus 3</name>
    <name type="common">Marmoset lymphocryptovirus</name>
    <dbReference type="NCBI Taxonomy" id="106331"/>
    <lineage>
        <taxon>Viruses</taxon>
        <taxon>Duplodnaviria</taxon>
        <taxon>Heunggongvirae</taxon>
        <taxon>Peploviricota</taxon>
        <taxon>Herviviricetes</taxon>
        <taxon>Herpesvirales</taxon>
        <taxon>Orthoherpesviridae</taxon>
        <taxon>Gammaherpesvirinae</taxon>
        <taxon>Lymphocryptovirus</taxon>
        <taxon>Lymphocryptovirus callitrichinegamma3</taxon>
    </lineage>
</organism>
<keyword evidence="7 11" id="KW-1043">Host membrane</keyword>
<evidence type="ECO:0000256" key="8">
    <source>
        <dbReference type="ARBA" id="ARBA00023136"/>
    </source>
</evidence>
<proteinExistence type="inferred from homology"/>
<accession>Q993I1</accession>
<keyword evidence="6 11" id="KW-0946">Virion</keyword>
<keyword evidence="10 11" id="KW-0449">Lipoprotein</keyword>
<evidence type="ECO:0000256" key="6">
    <source>
        <dbReference type="ARBA" id="ARBA00022844"/>
    </source>
</evidence>
<dbReference type="Proteomes" id="UP000202809">
    <property type="component" value="Segment"/>
</dbReference>
<dbReference type="GO" id="GO:0019033">
    <property type="term" value="C:viral tegument"/>
    <property type="evidence" value="ECO:0007669"/>
    <property type="project" value="UniProtKB-SubCell"/>
</dbReference>
<dbReference type="GO" id="GO:0046760">
    <property type="term" value="P:viral budding from Golgi membrane"/>
    <property type="evidence" value="ECO:0007669"/>
    <property type="project" value="UniProtKB-UniRule"/>
</dbReference>
<reference evidence="12 13" key="1">
    <citation type="journal article" date="2001" name="Proc. Natl. Acad. Sci. U.S.A.">
        <title>An Epstein-Barr-related herpesvirus from marmoset lymphomas.</title>
        <authorList>
            <person name="Cho Y."/>
            <person name="Ramer J."/>
            <person name="Rivailler P."/>
            <person name="Quink C."/>
            <person name="Garber R.L."/>
            <person name="Beier D.R."/>
            <person name="Wang F."/>
        </authorList>
    </citation>
    <scope>NUCLEOTIDE SEQUENCE [LARGE SCALE GENOMIC DNA]</scope>
    <source>
        <strain evidence="12 13">CJ0149</strain>
    </source>
</reference>
<comment type="PTM">
    <text evidence="11">Myristoylation and palmitoylation (probably on one or more of the nearby cysteines at the N-terminus) enable membrane-binding and Golgi apparatus-specific targeting and are essential for efficient packaging.</text>
</comment>
<evidence type="ECO:0000256" key="1">
    <source>
        <dbReference type="ARBA" id="ARBA00022511"/>
    </source>
</evidence>
<dbReference type="KEGG" id="vg:955890"/>
<dbReference type="HAMAP" id="MF_04042">
    <property type="entry name" value="HSV_CEP3_gammahv"/>
    <property type="match status" value="1"/>
</dbReference>
<comment type="subunit">
    <text evidence="11">Interacts with BGLF2; this interaction is essential for the proper localization of each protein to the assembly complex and thus for the production of infectious virus.</text>
</comment>
<name>Q993I1_9GAMA</name>
<keyword evidence="3 11" id="KW-0920">Virion tegument</keyword>
<dbReference type="GO" id="GO:0055036">
    <property type="term" value="C:virion membrane"/>
    <property type="evidence" value="ECO:0007669"/>
    <property type="project" value="UniProtKB-SubCell"/>
</dbReference>
<sequence length="75" mass="8657">MGSIFSLCRRRVYPLKSVNGEEINLYDDFECFSVETPCLIADDENEIEITNELSDNDNDDEFTALTKQKIKYAEP</sequence>